<dbReference type="Proteomes" id="UP000548632">
    <property type="component" value="Unassembled WGS sequence"/>
</dbReference>
<sequence>MFNQPVINDGYLWWYTDALSDDGRYGLTLIALVGNVFSPYYAKARQRGEMNPNDYCAINVAIYDRHTNKGLWAMTERGQRQLFRNQHELAIGPSQLRWEHDTVIIQLDEIATPLPRRVRGEIRIHPRALTTHHQQLDYHGRHYWWPIAPDAQVEVRLQYPSIHWSGAGYLDSNWGDEPIAAGFIDWDWSRAKLRHHTAVLYDVRRRQGDPLALALRFNRHGEAEPFNPPPRQSLPPTFWWKIARTMQSDNNSRVLETLEDTPFYARSTLQAHLLGESVSAVHESLSLERFIQPWVQLLLPVRMPRRA</sequence>
<accession>A0A839H518</accession>
<dbReference type="SUPFAM" id="SSF159245">
    <property type="entry name" value="AttH-like"/>
    <property type="match status" value="1"/>
</dbReference>
<comment type="caution">
    <text evidence="1">The sequence shown here is derived from an EMBL/GenBank/DDBJ whole genome shotgun (WGS) entry which is preliminary data.</text>
</comment>
<protein>
    <submittedName>
        <fullName evidence="1">Carotenoid 1,2-hydratase</fullName>
    </submittedName>
</protein>
<proteinExistence type="predicted"/>
<evidence type="ECO:0000313" key="2">
    <source>
        <dbReference type="Proteomes" id="UP000548632"/>
    </source>
</evidence>
<reference evidence="1 2" key="1">
    <citation type="journal article" date="2020" name="Arch. Microbiol.">
        <title>The genome sequence of the giant phototrophic gammaproteobacterium Thiospirillum jenense gives insight into its physiological properties and phylogenetic relationships.</title>
        <authorList>
            <person name="Imhoff J.F."/>
            <person name="Meyer T.E."/>
            <person name="Kyndt J.A."/>
        </authorList>
    </citation>
    <scope>NUCLEOTIDE SEQUENCE [LARGE SCALE GENOMIC DNA]</scope>
    <source>
        <strain evidence="1 2">DSM 216</strain>
    </source>
</reference>
<evidence type="ECO:0000313" key="1">
    <source>
        <dbReference type="EMBL" id="MBB1124754.1"/>
    </source>
</evidence>
<organism evidence="1 2">
    <name type="scientific">Thiospirillum jenense</name>
    <dbReference type="NCBI Taxonomy" id="1653858"/>
    <lineage>
        <taxon>Bacteria</taxon>
        <taxon>Pseudomonadati</taxon>
        <taxon>Pseudomonadota</taxon>
        <taxon>Gammaproteobacteria</taxon>
        <taxon>Chromatiales</taxon>
        <taxon>Chromatiaceae</taxon>
        <taxon>Thiospirillum</taxon>
    </lineage>
</organism>
<gene>
    <name evidence="1" type="ORF">HUK38_00730</name>
</gene>
<dbReference type="EMBL" id="JABVCQ010000001">
    <property type="protein sequence ID" value="MBB1124754.1"/>
    <property type="molecule type" value="Genomic_DNA"/>
</dbReference>
<keyword evidence="2" id="KW-1185">Reference proteome</keyword>
<name>A0A839H518_9GAMM</name>
<dbReference type="AlphaFoldDB" id="A0A839H518"/>
<dbReference type="CDD" id="cd21471">
    <property type="entry name" value="CrtC-like"/>
    <property type="match status" value="1"/>
</dbReference>